<proteinExistence type="predicted"/>
<name>A0ABP6S4U3_9ACTN</name>
<protein>
    <recommendedName>
        <fullName evidence="3">Phosphatase PAP2 family protein</fullName>
    </recommendedName>
</protein>
<evidence type="ECO:0008006" key="3">
    <source>
        <dbReference type="Google" id="ProtNLM"/>
    </source>
</evidence>
<evidence type="ECO:0000313" key="2">
    <source>
        <dbReference type="Proteomes" id="UP001499990"/>
    </source>
</evidence>
<reference evidence="2" key="1">
    <citation type="journal article" date="2019" name="Int. J. Syst. Evol. Microbiol.">
        <title>The Global Catalogue of Microorganisms (GCM) 10K type strain sequencing project: providing services to taxonomists for standard genome sequencing and annotation.</title>
        <authorList>
            <consortium name="The Broad Institute Genomics Platform"/>
            <consortium name="The Broad Institute Genome Sequencing Center for Infectious Disease"/>
            <person name="Wu L."/>
            <person name="Ma J."/>
        </authorList>
    </citation>
    <scope>NUCLEOTIDE SEQUENCE [LARGE SCALE GENOMIC DNA]</scope>
    <source>
        <strain evidence="2">JCM 9651</strain>
    </source>
</reference>
<evidence type="ECO:0000313" key="1">
    <source>
        <dbReference type="EMBL" id="GAA3368265.1"/>
    </source>
</evidence>
<organism evidence="1 2">
    <name type="scientific">Streptomyces sannanensis</name>
    <dbReference type="NCBI Taxonomy" id="285536"/>
    <lineage>
        <taxon>Bacteria</taxon>
        <taxon>Bacillati</taxon>
        <taxon>Actinomycetota</taxon>
        <taxon>Actinomycetes</taxon>
        <taxon>Kitasatosporales</taxon>
        <taxon>Streptomycetaceae</taxon>
        <taxon>Streptomyces</taxon>
    </lineage>
</organism>
<gene>
    <name evidence="1" type="ORF">GCM10020367_05940</name>
</gene>
<dbReference type="Gene3D" id="1.20.144.10">
    <property type="entry name" value="Phosphatidic acid phosphatase type 2/haloperoxidase"/>
    <property type="match status" value="1"/>
</dbReference>
<dbReference type="SUPFAM" id="SSF48317">
    <property type="entry name" value="Acid phosphatase/Vanadium-dependent haloperoxidase"/>
    <property type="match status" value="1"/>
</dbReference>
<comment type="caution">
    <text evidence="1">The sequence shown here is derived from an EMBL/GenBank/DDBJ whole genome shotgun (WGS) entry which is preliminary data.</text>
</comment>
<sequence>MAAVSVAEVGFTHLYLGVHWFSEVLGGRLLRAALVTPSIAAYQRWITDARR</sequence>
<dbReference type="Proteomes" id="UP001499990">
    <property type="component" value="Unassembled WGS sequence"/>
</dbReference>
<keyword evidence="2" id="KW-1185">Reference proteome</keyword>
<accession>A0ABP6S4U3</accession>
<dbReference type="InterPro" id="IPR036938">
    <property type="entry name" value="PAP2/HPO_sf"/>
</dbReference>
<dbReference type="EMBL" id="BAAAYL010000001">
    <property type="protein sequence ID" value="GAA3368265.1"/>
    <property type="molecule type" value="Genomic_DNA"/>
</dbReference>